<comment type="cofactor">
    <cofactor evidence="1">
        <name>Fe cation</name>
        <dbReference type="ChEBI" id="CHEBI:24875"/>
    </cofactor>
</comment>
<comment type="function">
    <text evidence="2">Catalyzes the first step of the osmoprotectant glycine betaine synthesis.</text>
</comment>
<dbReference type="PROSITE" id="PS51296">
    <property type="entry name" value="RIESKE"/>
    <property type="match status" value="1"/>
</dbReference>
<comment type="pathway">
    <text evidence="3">Amine and polyamine biosynthesis; betaine biosynthesis via choline pathway; betaine aldehyde from choline (monooxygenase route): step 1/1.</text>
</comment>
<keyword evidence="11" id="KW-0411">Iron-sulfur</keyword>
<keyword evidence="10" id="KW-0408">Iron</keyword>
<dbReference type="InterPro" id="IPR036922">
    <property type="entry name" value="Rieske_2Fe-2S_sf"/>
</dbReference>
<evidence type="ECO:0000313" key="15">
    <source>
        <dbReference type="EMBL" id="ALR88592.1"/>
    </source>
</evidence>
<dbReference type="Gene3D" id="3.90.380.10">
    <property type="entry name" value="Naphthalene 1,2-dioxygenase Alpha Subunit, Chain A, domain 1"/>
    <property type="match status" value="2"/>
</dbReference>
<dbReference type="Pfam" id="PF00355">
    <property type="entry name" value="Rieske"/>
    <property type="match status" value="1"/>
</dbReference>
<dbReference type="GO" id="GO:0019133">
    <property type="term" value="F:choline monooxygenase activity"/>
    <property type="evidence" value="ECO:0007669"/>
    <property type="project" value="UniProtKB-EC"/>
</dbReference>
<keyword evidence="15" id="KW-0503">Monooxygenase</keyword>
<dbReference type="PANTHER" id="PTHR43756">
    <property type="entry name" value="CHOLINE MONOOXYGENASE, CHLOROPLASTIC"/>
    <property type="match status" value="1"/>
</dbReference>
<keyword evidence="9" id="KW-0560">Oxidoreductase</keyword>
<protein>
    <recommendedName>
        <fullName evidence="6">Choline monooxygenase, chloroplastic</fullName>
        <ecNumber evidence="5">1.14.15.7</ecNumber>
    </recommendedName>
</protein>
<dbReference type="InterPro" id="IPR001663">
    <property type="entry name" value="Rng_hydr_dOase-A"/>
</dbReference>
<evidence type="ECO:0000256" key="7">
    <source>
        <dbReference type="ARBA" id="ARBA00022714"/>
    </source>
</evidence>
<dbReference type="SUPFAM" id="SSF55961">
    <property type="entry name" value="Bet v1-like"/>
    <property type="match status" value="1"/>
</dbReference>
<evidence type="ECO:0000256" key="13">
    <source>
        <dbReference type="ARBA" id="ARBA00049097"/>
    </source>
</evidence>
<dbReference type="PANTHER" id="PTHR43756:SF5">
    <property type="entry name" value="CHOLINE MONOOXYGENASE, CHLOROPLASTIC"/>
    <property type="match status" value="1"/>
</dbReference>
<dbReference type="PRINTS" id="PR00090">
    <property type="entry name" value="RNGDIOXGNASE"/>
</dbReference>
<evidence type="ECO:0000256" key="9">
    <source>
        <dbReference type="ARBA" id="ARBA00023002"/>
    </source>
</evidence>
<dbReference type="SUPFAM" id="SSF50022">
    <property type="entry name" value="ISP domain"/>
    <property type="match status" value="1"/>
</dbReference>
<dbReference type="KEGG" id="sko:102802673"/>
<dbReference type="EC" id="1.14.15.7" evidence="5"/>
<evidence type="ECO:0000256" key="6">
    <source>
        <dbReference type="ARBA" id="ARBA00014931"/>
    </source>
</evidence>
<dbReference type="PROSITE" id="PS00570">
    <property type="entry name" value="RING_HYDROXYL_ALPHA"/>
    <property type="match status" value="1"/>
</dbReference>
<dbReference type="Pfam" id="PF00848">
    <property type="entry name" value="Ring_hydroxyl_A"/>
    <property type="match status" value="2"/>
</dbReference>
<comment type="catalytic activity">
    <reaction evidence="13">
        <text>choline + 2 reduced [2Fe-2S]-[ferredoxin] + O2 + 2 H(+) = betaine aldehyde hydrate + 2 oxidized [2Fe-2S]-[ferredoxin] + H2O</text>
        <dbReference type="Rhea" id="RHEA:17769"/>
        <dbReference type="Rhea" id="RHEA-COMP:10000"/>
        <dbReference type="Rhea" id="RHEA-COMP:10001"/>
        <dbReference type="ChEBI" id="CHEBI:15354"/>
        <dbReference type="ChEBI" id="CHEBI:15377"/>
        <dbReference type="ChEBI" id="CHEBI:15378"/>
        <dbReference type="ChEBI" id="CHEBI:15379"/>
        <dbReference type="ChEBI" id="CHEBI:15870"/>
        <dbReference type="ChEBI" id="CHEBI:33737"/>
        <dbReference type="ChEBI" id="CHEBI:33738"/>
        <dbReference type="EC" id="1.14.15.7"/>
    </reaction>
</comment>
<sequence>MITEKLYNATTVNFLKASATVALRRYASWDVNPRLDVHTFQCDLPVEEATTPPASWYTHAYFHDMELKTVFSNNWLAVGRVDQLKEPGCYFTGSVGNRNFVVTRDNRDFLHAFHNVCRHRGMTLCSEDSGQTCEFKCPYHGWTYDLTGRLTRAKKLRGIKNFSASKYGLKPLQVSTWGPLVFVNANDTANESEFHDEVAAIENCMKGFEFNESWCFVKRVTYPLKCNWKVVCDNVLDNGYHVTMTHPNYSKLLELNSLKTKLLSRSSICTVESSNNDPRVSGNVMLAHIYPNLILNRYGPWLDTNIVMPVSANECVIIYDYYLLQSFVDTTSPRYLPKYIDDSILDSDKLQREDNMVCEGTQKGLQSSGYEVGRYAPQDEKPDYAFHRHLAEDFKQYLSLHRN</sequence>
<evidence type="ECO:0000256" key="5">
    <source>
        <dbReference type="ARBA" id="ARBA00012763"/>
    </source>
</evidence>
<feature type="domain" description="Rieske" evidence="14">
    <location>
        <begin position="75"/>
        <end position="183"/>
    </location>
</feature>
<dbReference type="InterPro" id="IPR015879">
    <property type="entry name" value="Ring_hydroxy_dOase_asu_C_dom"/>
</dbReference>
<keyword evidence="7" id="KW-0001">2Fe-2S</keyword>
<keyword evidence="12" id="KW-0520">NAD</keyword>
<evidence type="ECO:0000256" key="10">
    <source>
        <dbReference type="ARBA" id="ARBA00023004"/>
    </source>
</evidence>
<reference evidence="15" key="1">
    <citation type="journal article" date="2015" name="Nature">
        <title>Hemichordate genomes and deuterostome origins.</title>
        <authorList>
            <person name="Simakov O."/>
            <person name="Kawashima T."/>
            <person name="Marletaz F."/>
            <person name="Jenkins J."/>
            <person name="Koyanagi R."/>
            <person name="Mitros T."/>
            <person name="Hisata K."/>
            <person name="Bredeson J."/>
            <person name="Shoguchi E."/>
            <person name="Gyoja F."/>
            <person name="Yue J.X."/>
            <person name="Chen Y.C."/>
            <person name="Freeman R.M.Jr."/>
            <person name="Sasaki A."/>
            <person name="Hikosaka-Katayama T."/>
            <person name="Sato A."/>
            <person name="Fujie M."/>
            <person name="Baughman K.W."/>
            <person name="Levine J."/>
            <person name="Gonzalez P."/>
            <person name="Cameron C."/>
            <person name="Fritzenwanker J.H."/>
            <person name="Pani A.M."/>
            <person name="Goto H."/>
            <person name="Kanda M."/>
            <person name="Arakaki N."/>
            <person name="Yamasaki S."/>
            <person name="Qu J."/>
            <person name="Cree A."/>
            <person name="Ding Y."/>
            <person name="Dinh H.H."/>
            <person name="Dugan S."/>
            <person name="Holder M."/>
            <person name="Jhangiani S.N."/>
            <person name="Kovar C.L."/>
            <person name="Lee S.L."/>
            <person name="Lewis L.R."/>
            <person name="Morton D."/>
            <person name="Nazareth L.V."/>
            <person name="Okwuonu G."/>
            <person name="Santibanez J."/>
            <person name="Chen R."/>
            <person name="Richards S."/>
            <person name="Muzny D.M."/>
            <person name="Gillis A."/>
            <person name="Peshkin L."/>
            <person name="Wu M."/>
            <person name="Humphreys T."/>
            <person name="Su Y.H."/>
            <person name="Putnam N.H."/>
            <person name="Schmutz J."/>
            <person name="Fujiyama A."/>
            <person name="Yu J.K."/>
            <person name="Tagawa K."/>
            <person name="Worley K.C."/>
            <person name="Gibbs R.A."/>
            <person name="Kirschner M.W."/>
            <person name="Lowe C.J."/>
            <person name="Satoh N."/>
            <person name="Rokhsar D.S."/>
            <person name="Gerhart J."/>
        </authorList>
    </citation>
    <scope>NUCLEOTIDE SEQUENCE</scope>
</reference>
<evidence type="ECO:0000313" key="17">
    <source>
        <dbReference type="RefSeq" id="XP_006820984.1"/>
    </source>
</evidence>
<evidence type="ECO:0000256" key="11">
    <source>
        <dbReference type="ARBA" id="ARBA00023014"/>
    </source>
</evidence>
<dbReference type="EMBL" id="KT876094">
    <property type="protein sequence ID" value="ALR88592.1"/>
    <property type="molecule type" value="mRNA"/>
</dbReference>
<gene>
    <name evidence="17" type="primary">LOC102802673</name>
</gene>
<organism evidence="15">
    <name type="scientific">Saccoglossus kowalevskii</name>
    <name type="common">Acorn worm</name>
    <dbReference type="NCBI Taxonomy" id="10224"/>
    <lineage>
        <taxon>Eukaryota</taxon>
        <taxon>Metazoa</taxon>
        <taxon>Hemichordata</taxon>
        <taxon>Enteropneusta</taxon>
        <taxon>Harrimaniidae</taxon>
        <taxon>Saccoglossus</taxon>
    </lineage>
</organism>
<dbReference type="OrthoDB" id="426882at2759"/>
<evidence type="ECO:0000256" key="2">
    <source>
        <dbReference type="ARBA" id="ARBA00002149"/>
    </source>
</evidence>
<keyword evidence="16" id="KW-1185">Reference proteome</keyword>
<evidence type="ECO:0000256" key="8">
    <source>
        <dbReference type="ARBA" id="ARBA00022723"/>
    </source>
</evidence>
<dbReference type="GO" id="GO:0005506">
    <property type="term" value="F:iron ion binding"/>
    <property type="evidence" value="ECO:0007669"/>
    <property type="project" value="InterPro"/>
</dbReference>
<dbReference type="UniPathway" id="UPA00529">
    <property type="reaction ID" value="UER00430"/>
</dbReference>
<evidence type="ECO:0000256" key="4">
    <source>
        <dbReference type="ARBA" id="ARBA00010848"/>
    </source>
</evidence>
<evidence type="ECO:0000259" key="14">
    <source>
        <dbReference type="PROSITE" id="PS51296"/>
    </source>
</evidence>
<dbReference type="InterPro" id="IPR015881">
    <property type="entry name" value="ARHD_Rieske_2Fe_2S"/>
</dbReference>
<dbReference type="GO" id="GO:0019285">
    <property type="term" value="P:glycine betaine biosynthetic process from choline"/>
    <property type="evidence" value="ECO:0007669"/>
    <property type="project" value="UniProtKB-UniPathway"/>
</dbReference>
<proteinExistence type="evidence at transcript level"/>
<evidence type="ECO:0000256" key="12">
    <source>
        <dbReference type="ARBA" id="ARBA00023027"/>
    </source>
</evidence>
<evidence type="ECO:0000313" key="16">
    <source>
        <dbReference type="Proteomes" id="UP000694865"/>
    </source>
</evidence>
<dbReference type="Proteomes" id="UP000694865">
    <property type="component" value="Unplaced"/>
</dbReference>
<dbReference type="InterPro" id="IPR017941">
    <property type="entry name" value="Rieske_2Fe-2S"/>
</dbReference>
<accession>A0A0U2UDD0</accession>
<dbReference type="Gene3D" id="2.102.10.10">
    <property type="entry name" value="Rieske [2Fe-2S] iron-sulphur domain"/>
    <property type="match status" value="1"/>
</dbReference>
<dbReference type="GeneID" id="102802673"/>
<dbReference type="AlphaFoldDB" id="A0A0U2UDD0"/>
<dbReference type="RefSeq" id="XP_006820984.1">
    <property type="nucleotide sequence ID" value="XM_006820921.1"/>
</dbReference>
<keyword evidence="8" id="KW-0479">Metal-binding</keyword>
<comment type="similarity">
    <text evidence="4">Belongs to the choline monooxygenase family.</text>
</comment>
<evidence type="ECO:0000256" key="3">
    <source>
        <dbReference type="ARBA" id="ARBA00004866"/>
    </source>
</evidence>
<reference evidence="17" key="2">
    <citation type="submission" date="2025-05" db="UniProtKB">
        <authorList>
            <consortium name="RefSeq"/>
        </authorList>
    </citation>
    <scope>IDENTIFICATION</scope>
    <source>
        <tissue evidence="17">Testes</tissue>
    </source>
</reference>
<dbReference type="GO" id="GO:0051537">
    <property type="term" value="F:2 iron, 2 sulfur cluster binding"/>
    <property type="evidence" value="ECO:0007669"/>
    <property type="project" value="UniProtKB-KW"/>
</dbReference>
<evidence type="ECO:0000256" key="1">
    <source>
        <dbReference type="ARBA" id="ARBA00001962"/>
    </source>
</evidence>
<name>A0A0U2UDD0_SACKO</name>